<evidence type="ECO:0000256" key="3">
    <source>
        <dbReference type="ARBA" id="ARBA00023015"/>
    </source>
</evidence>
<dbReference type="InterPro" id="IPR051446">
    <property type="entry name" value="HTH_trans_reg/aminotransferase"/>
</dbReference>
<dbReference type="PROSITE" id="PS50949">
    <property type="entry name" value="HTH_GNTR"/>
    <property type="match status" value="1"/>
</dbReference>
<dbReference type="InterPro" id="IPR015421">
    <property type="entry name" value="PyrdxlP-dep_Trfase_major"/>
</dbReference>
<keyword evidence="2" id="KW-0663">Pyridoxal phosphate</keyword>
<protein>
    <submittedName>
        <fullName evidence="8">GntR family transcriptional regulator</fullName>
    </submittedName>
</protein>
<dbReference type="Pfam" id="PF00155">
    <property type="entry name" value="Aminotran_1_2"/>
    <property type="match status" value="1"/>
</dbReference>
<dbReference type="GO" id="GO:0003677">
    <property type="term" value="F:DNA binding"/>
    <property type="evidence" value="ECO:0007669"/>
    <property type="project" value="UniProtKB-KW"/>
</dbReference>
<dbReference type="GO" id="GO:0030170">
    <property type="term" value="F:pyridoxal phosphate binding"/>
    <property type="evidence" value="ECO:0007669"/>
    <property type="project" value="InterPro"/>
</dbReference>
<comment type="similarity">
    <text evidence="1">In the C-terminal section; belongs to the class-I pyridoxal-phosphate-dependent aminotransferase family.</text>
</comment>
<dbReference type="RefSeq" id="WP_188944242.1">
    <property type="nucleotide sequence ID" value="NZ_BMNA01000012.1"/>
</dbReference>
<name>A0A917T952_9ACTN</name>
<dbReference type="Pfam" id="PF00392">
    <property type="entry name" value="GntR"/>
    <property type="match status" value="1"/>
</dbReference>
<dbReference type="InterPro" id="IPR036388">
    <property type="entry name" value="WH-like_DNA-bd_sf"/>
</dbReference>
<dbReference type="Gene3D" id="1.10.10.10">
    <property type="entry name" value="Winged helix-like DNA-binding domain superfamily/Winged helix DNA-binding domain"/>
    <property type="match status" value="1"/>
</dbReference>
<dbReference type="InterPro" id="IPR000524">
    <property type="entry name" value="Tscrpt_reg_HTH_GntR"/>
</dbReference>
<evidence type="ECO:0000313" key="8">
    <source>
        <dbReference type="EMBL" id="GGM14052.1"/>
    </source>
</evidence>
<reference evidence="8" key="2">
    <citation type="submission" date="2020-09" db="EMBL/GenBank/DDBJ databases">
        <authorList>
            <person name="Sun Q."/>
            <person name="Zhou Y."/>
        </authorList>
    </citation>
    <scope>NUCLEOTIDE SEQUENCE</scope>
    <source>
        <strain evidence="8">CGMCC 4.7308</strain>
    </source>
</reference>
<dbReference type="Proteomes" id="UP000655208">
    <property type="component" value="Unassembled WGS sequence"/>
</dbReference>
<dbReference type="InterPro" id="IPR015424">
    <property type="entry name" value="PyrdxlP-dep_Trfase"/>
</dbReference>
<dbReference type="SMART" id="SM00345">
    <property type="entry name" value="HTH_GNTR"/>
    <property type="match status" value="1"/>
</dbReference>
<gene>
    <name evidence="8" type="ORF">GCM10011594_37510</name>
</gene>
<keyword evidence="9" id="KW-1185">Reference proteome</keyword>
<evidence type="ECO:0000256" key="6">
    <source>
        <dbReference type="SAM" id="MobiDB-lite"/>
    </source>
</evidence>
<accession>A0A917T952</accession>
<dbReference type="PRINTS" id="PR00035">
    <property type="entry name" value="HTHGNTR"/>
</dbReference>
<keyword evidence="3" id="KW-0805">Transcription regulation</keyword>
<dbReference type="GO" id="GO:0003700">
    <property type="term" value="F:DNA-binding transcription factor activity"/>
    <property type="evidence" value="ECO:0007669"/>
    <property type="project" value="InterPro"/>
</dbReference>
<dbReference type="EMBL" id="BMNA01000012">
    <property type="protein sequence ID" value="GGM14052.1"/>
    <property type="molecule type" value="Genomic_DNA"/>
</dbReference>
<evidence type="ECO:0000256" key="5">
    <source>
        <dbReference type="ARBA" id="ARBA00023163"/>
    </source>
</evidence>
<dbReference type="SUPFAM" id="SSF46785">
    <property type="entry name" value="Winged helix' DNA-binding domain"/>
    <property type="match status" value="1"/>
</dbReference>
<feature type="domain" description="HTH gntR-type" evidence="7">
    <location>
        <begin position="42"/>
        <end position="110"/>
    </location>
</feature>
<keyword evidence="5" id="KW-0804">Transcription</keyword>
<evidence type="ECO:0000256" key="4">
    <source>
        <dbReference type="ARBA" id="ARBA00023125"/>
    </source>
</evidence>
<dbReference type="SUPFAM" id="SSF53383">
    <property type="entry name" value="PLP-dependent transferases"/>
    <property type="match status" value="1"/>
</dbReference>
<dbReference type="CDD" id="cd00609">
    <property type="entry name" value="AAT_like"/>
    <property type="match status" value="1"/>
</dbReference>
<reference evidence="8" key="1">
    <citation type="journal article" date="2014" name="Int. J. Syst. Evol. Microbiol.">
        <title>Complete genome sequence of Corynebacterium casei LMG S-19264T (=DSM 44701T), isolated from a smear-ripened cheese.</title>
        <authorList>
            <consortium name="US DOE Joint Genome Institute (JGI-PGF)"/>
            <person name="Walter F."/>
            <person name="Albersmeier A."/>
            <person name="Kalinowski J."/>
            <person name="Ruckert C."/>
        </authorList>
    </citation>
    <scope>NUCLEOTIDE SEQUENCE</scope>
    <source>
        <strain evidence="8">CGMCC 4.7308</strain>
    </source>
</reference>
<feature type="compositionally biased region" description="Low complexity" evidence="6">
    <location>
        <begin position="28"/>
        <end position="42"/>
    </location>
</feature>
<comment type="caution">
    <text evidence="8">The sequence shown here is derived from an EMBL/GenBank/DDBJ whole genome shotgun (WGS) entry which is preliminary data.</text>
</comment>
<organism evidence="8 9">
    <name type="scientific">Nakamurella endophytica</name>
    <dbReference type="NCBI Taxonomy" id="1748367"/>
    <lineage>
        <taxon>Bacteria</taxon>
        <taxon>Bacillati</taxon>
        <taxon>Actinomycetota</taxon>
        <taxon>Actinomycetes</taxon>
        <taxon>Nakamurellales</taxon>
        <taxon>Nakamurellaceae</taxon>
        <taxon>Nakamurella</taxon>
    </lineage>
</organism>
<evidence type="ECO:0000313" key="9">
    <source>
        <dbReference type="Proteomes" id="UP000655208"/>
    </source>
</evidence>
<sequence length="511" mass="53542">MPPATRLTAAALARRLGPVVDDRGPGAGATAGPTTGSTGARPAGYRELAHRIRGAVLDGRIPVDTGLPSERDLAAGLAVSRTTVAAAYALLRDQGWLDSRRGSGSRLRLPDADAGASRTAAGPAGIFGYRRPDGPELIDLSTASLPAAEEPVMAAVRSATAALPALLASDGYQPFGLPALRAVIAERYTADGVPTTAEQILVTNGAQHAFTLAMAELSLPGDRVLIECPTYPVALDAIRAQRRVPEPIGLVDAGAGGTWDAELLATQLRRSAPRLGYLIPDFQNPTGALMDLPTREHVVSAARASGTVLVVDESFRDLPFTTTGPLPPRMAALTDDTRVVSLGSVSKSLWGGLRVGWIRAARPLVERLAATRARGDMSGPVLEQLVAAELLAAPDQALRIQRERLTRGVLALRGSLERHVPDWRASRPLGGGFCWIELPGPWASELARLAPSAGVSIAPGPRFGPDGTMESFLRLPFTQPADRLDTAVQRLAAIAGRAAAARTSVMPGWLA</sequence>
<dbReference type="PANTHER" id="PTHR46577">
    <property type="entry name" value="HTH-TYPE TRANSCRIPTIONAL REGULATORY PROTEIN GABR"/>
    <property type="match status" value="1"/>
</dbReference>
<dbReference type="CDD" id="cd07377">
    <property type="entry name" value="WHTH_GntR"/>
    <property type="match status" value="1"/>
</dbReference>
<feature type="region of interest" description="Disordered" evidence="6">
    <location>
        <begin position="18"/>
        <end position="42"/>
    </location>
</feature>
<evidence type="ECO:0000256" key="1">
    <source>
        <dbReference type="ARBA" id="ARBA00005384"/>
    </source>
</evidence>
<dbReference type="AlphaFoldDB" id="A0A917T952"/>
<dbReference type="InterPro" id="IPR004839">
    <property type="entry name" value="Aminotransferase_I/II_large"/>
</dbReference>
<dbReference type="Gene3D" id="3.40.640.10">
    <property type="entry name" value="Type I PLP-dependent aspartate aminotransferase-like (Major domain)"/>
    <property type="match status" value="1"/>
</dbReference>
<dbReference type="InterPro" id="IPR036390">
    <property type="entry name" value="WH_DNA-bd_sf"/>
</dbReference>
<keyword evidence="4" id="KW-0238">DNA-binding</keyword>
<proteinExistence type="inferred from homology"/>
<evidence type="ECO:0000256" key="2">
    <source>
        <dbReference type="ARBA" id="ARBA00022898"/>
    </source>
</evidence>
<evidence type="ECO:0000259" key="7">
    <source>
        <dbReference type="PROSITE" id="PS50949"/>
    </source>
</evidence>
<dbReference type="PANTHER" id="PTHR46577:SF1">
    <property type="entry name" value="HTH-TYPE TRANSCRIPTIONAL REGULATORY PROTEIN GABR"/>
    <property type="match status" value="1"/>
</dbReference>